<dbReference type="AlphaFoldDB" id="A0A895YNB8"/>
<dbReference type="InterPro" id="IPR011055">
    <property type="entry name" value="Dup_hybrid_motif"/>
</dbReference>
<gene>
    <name evidence="2" type="ORF">JQS43_19705</name>
</gene>
<protein>
    <submittedName>
        <fullName evidence="2">M23 family metallopeptidase</fullName>
    </submittedName>
</protein>
<dbReference type="EMBL" id="CP070499">
    <property type="protein sequence ID" value="QSB17452.1"/>
    <property type="molecule type" value="Genomic_DNA"/>
</dbReference>
<dbReference type="InterPro" id="IPR050570">
    <property type="entry name" value="Cell_wall_metabolism_enzyme"/>
</dbReference>
<dbReference type="PANTHER" id="PTHR21666">
    <property type="entry name" value="PEPTIDASE-RELATED"/>
    <property type="match status" value="1"/>
</dbReference>
<dbReference type="PANTHER" id="PTHR21666:SF270">
    <property type="entry name" value="MUREIN HYDROLASE ACTIVATOR ENVC"/>
    <property type="match status" value="1"/>
</dbReference>
<reference evidence="2" key="1">
    <citation type="submission" date="2021-02" db="EMBL/GenBank/DDBJ databases">
        <title>Natrosporangium hydrolyticum gen. nov., sp. nov, a haloalkaliphilic actinobacterium from a soda solonchak soil.</title>
        <authorList>
            <person name="Sorokin D.Y."/>
            <person name="Khijniak T.V."/>
            <person name="Zakharycheva A.P."/>
            <person name="Boueva O.V."/>
            <person name="Ariskina E.V."/>
            <person name="Hahnke R.L."/>
            <person name="Bunk B."/>
            <person name="Sproer C."/>
            <person name="Schumann P."/>
            <person name="Evtushenko L.I."/>
            <person name="Kublanov I.V."/>
        </authorList>
    </citation>
    <scope>NUCLEOTIDE SEQUENCE</scope>
    <source>
        <strain evidence="2">DSM 106523</strain>
    </source>
</reference>
<proteinExistence type="predicted"/>
<organism evidence="2 3">
    <name type="scientific">Natronosporangium hydrolyticum</name>
    <dbReference type="NCBI Taxonomy" id="2811111"/>
    <lineage>
        <taxon>Bacteria</taxon>
        <taxon>Bacillati</taxon>
        <taxon>Actinomycetota</taxon>
        <taxon>Actinomycetes</taxon>
        <taxon>Micromonosporales</taxon>
        <taxon>Micromonosporaceae</taxon>
        <taxon>Natronosporangium</taxon>
    </lineage>
</organism>
<sequence>MCDLVDWAQRQLAAGALQGDPVDLALAAYFCGRACVLAAGGVPAGGLASEYPGQVRARVPTYSLTAVVPAGEWTLPLPAGSYELTSGFGMRWGRLHAGVDFAAPTGTPIYAAAGGVVLDAGCTSPRCDIPGSIDMPGCGLRVNINHGGGIVTRYCHAVALNVAAGEPVVAGQVIGWVGSTGNSTGPHLHFEIHQGAPPATNDTAIDPIQFLQAAGLNP</sequence>
<dbReference type="CDD" id="cd12797">
    <property type="entry name" value="M23_peptidase"/>
    <property type="match status" value="1"/>
</dbReference>
<evidence type="ECO:0000313" key="2">
    <source>
        <dbReference type="EMBL" id="QSB17452.1"/>
    </source>
</evidence>
<dbReference type="Gene3D" id="2.70.70.10">
    <property type="entry name" value="Glucose Permease (Domain IIA)"/>
    <property type="match status" value="1"/>
</dbReference>
<dbReference type="InterPro" id="IPR016047">
    <property type="entry name" value="M23ase_b-sheet_dom"/>
</dbReference>
<dbReference type="Proteomes" id="UP000662857">
    <property type="component" value="Chromosome"/>
</dbReference>
<keyword evidence="3" id="KW-1185">Reference proteome</keyword>
<name>A0A895YNB8_9ACTN</name>
<accession>A0A895YNB8</accession>
<dbReference type="SUPFAM" id="SSF51261">
    <property type="entry name" value="Duplicated hybrid motif"/>
    <property type="match status" value="1"/>
</dbReference>
<evidence type="ECO:0000259" key="1">
    <source>
        <dbReference type="Pfam" id="PF01551"/>
    </source>
</evidence>
<evidence type="ECO:0000313" key="3">
    <source>
        <dbReference type="Proteomes" id="UP000662857"/>
    </source>
</evidence>
<dbReference type="GO" id="GO:0004222">
    <property type="term" value="F:metalloendopeptidase activity"/>
    <property type="evidence" value="ECO:0007669"/>
    <property type="project" value="TreeGrafter"/>
</dbReference>
<feature type="domain" description="M23ase beta-sheet core" evidence="1">
    <location>
        <begin position="95"/>
        <end position="206"/>
    </location>
</feature>
<dbReference type="Pfam" id="PF01551">
    <property type="entry name" value="Peptidase_M23"/>
    <property type="match status" value="1"/>
</dbReference>
<dbReference type="KEGG" id="nhy:JQS43_19705"/>